<dbReference type="EMBL" id="JBJQND010000003">
    <property type="protein sequence ID" value="KAL3882180.1"/>
    <property type="molecule type" value="Genomic_DNA"/>
</dbReference>
<evidence type="ECO:0000256" key="3">
    <source>
        <dbReference type="SAM" id="SignalP"/>
    </source>
</evidence>
<evidence type="ECO:0000256" key="2">
    <source>
        <dbReference type="SAM" id="MobiDB-lite"/>
    </source>
</evidence>
<evidence type="ECO:0000259" key="4">
    <source>
        <dbReference type="SMART" id="SM00042"/>
    </source>
</evidence>
<keyword evidence="6" id="KW-1185">Reference proteome</keyword>
<organism evidence="5 6">
    <name type="scientific">Sinanodonta woodiana</name>
    <name type="common">Chinese pond mussel</name>
    <name type="synonym">Anodonta woodiana</name>
    <dbReference type="NCBI Taxonomy" id="1069815"/>
    <lineage>
        <taxon>Eukaryota</taxon>
        <taxon>Metazoa</taxon>
        <taxon>Spiralia</taxon>
        <taxon>Lophotrochozoa</taxon>
        <taxon>Mollusca</taxon>
        <taxon>Bivalvia</taxon>
        <taxon>Autobranchia</taxon>
        <taxon>Heteroconchia</taxon>
        <taxon>Palaeoheterodonta</taxon>
        <taxon>Unionida</taxon>
        <taxon>Unionoidea</taxon>
        <taxon>Unionidae</taxon>
        <taxon>Unioninae</taxon>
        <taxon>Sinanodonta</taxon>
    </lineage>
</organism>
<feature type="domain" description="CUB" evidence="4">
    <location>
        <begin position="153"/>
        <end position="269"/>
    </location>
</feature>
<dbReference type="Proteomes" id="UP001634394">
    <property type="component" value="Unassembled WGS sequence"/>
</dbReference>
<accession>A0ABD3X8Z5</accession>
<dbReference type="SMART" id="SM00042">
    <property type="entry name" value="CUB"/>
    <property type="match status" value="1"/>
</dbReference>
<evidence type="ECO:0000256" key="1">
    <source>
        <dbReference type="ARBA" id="ARBA00023157"/>
    </source>
</evidence>
<dbReference type="Gene3D" id="2.60.120.290">
    <property type="entry name" value="Spermadhesin, CUB domain"/>
    <property type="match status" value="1"/>
</dbReference>
<feature type="compositionally biased region" description="Low complexity" evidence="2">
    <location>
        <begin position="287"/>
        <end position="343"/>
    </location>
</feature>
<proteinExistence type="predicted"/>
<evidence type="ECO:0000313" key="5">
    <source>
        <dbReference type="EMBL" id="KAL3882180.1"/>
    </source>
</evidence>
<keyword evidence="1" id="KW-1015">Disulfide bond</keyword>
<dbReference type="InterPro" id="IPR000859">
    <property type="entry name" value="CUB_dom"/>
</dbReference>
<reference evidence="5 6" key="1">
    <citation type="submission" date="2024-11" db="EMBL/GenBank/DDBJ databases">
        <title>Chromosome-level genome assembly of the freshwater bivalve Anodonta woodiana.</title>
        <authorList>
            <person name="Chen X."/>
        </authorList>
    </citation>
    <scope>NUCLEOTIDE SEQUENCE [LARGE SCALE GENOMIC DNA]</scope>
    <source>
        <strain evidence="5">MN2024</strain>
        <tissue evidence="5">Gills</tissue>
    </source>
</reference>
<keyword evidence="3" id="KW-0732">Signal</keyword>
<feature type="compositionally biased region" description="Low complexity" evidence="2">
    <location>
        <begin position="375"/>
        <end position="399"/>
    </location>
</feature>
<feature type="chain" id="PRO_5044764521" description="CUB domain-containing protein" evidence="3">
    <location>
        <begin position="23"/>
        <end position="524"/>
    </location>
</feature>
<feature type="compositionally biased region" description="Polar residues" evidence="2">
    <location>
        <begin position="351"/>
        <end position="374"/>
    </location>
</feature>
<protein>
    <recommendedName>
        <fullName evidence="4">CUB domain-containing protein</fullName>
    </recommendedName>
</protein>
<dbReference type="AlphaFoldDB" id="A0ABD3X8Z5"/>
<feature type="signal peptide" evidence="3">
    <location>
        <begin position="1"/>
        <end position="22"/>
    </location>
</feature>
<dbReference type="SUPFAM" id="SSF49854">
    <property type="entry name" value="Spermadhesin, CUB domain"/>
    <property type="match status" value="1"/>
</dbReference>
<evidence type="ECO:0000313" key="6">
    <source>
        <dbReference type="Proteomes" id="UP001634394"/>
    </source>
</evidence>
<name>A0ABD3X8Z5_SINWO</name>
<comment type="caution">
    <text evidence="5">The sequence shown here is derived from an EMBL/GenBank/DDBJ whole genome shotgun (WGS) entry which is preliminary data.</text>
</comment>
<gene>
    <name evidence="5" type="ORF">ACJMK2_028548</name>
</gene>
<sequence length="524" mass="57180">MHAWVCVRVCVILDFNVAFLISQDLMDEFLFQHNSCYGSNRDYSIVNANCSADNVIAVSRVQAGVKFNNSSCPVVLHDNTTVDFENCCKIIADDCVINVSTTNWHALCSGNESCVSAPAVSVPSNCTPMFRANTSNMQLDYYCINITRIGSTCTQVAMTTSENALYLWNAGYSTGVNADTDCVCSIQVESCDAHIEVTAMRIDLEDDNGTCIQNITFSDSLGNPEMAIDCSKQYDISPLFTSKTNYISMNFVSDRNNTLGKYWIRFKATDAKSDLHVDCNPAEQHTSCRTTSTKTSSSTTTTTTTQKTTTTKTRTPPTTAAPTITAPKSSTTTRTTDTQTSEEPTSDNDDASNYSTTMSVNSTPTPLLTATPYISPTTTENTSATTSTTVTPRFPSPQTFESSLTASSVSLSPIITDSDNVIVIPPTTRTSTPTTETTFMTITTPSPTRPPTSPSVRSVITSDQPPLCACSYCGHPGKHYHPIASCAGKYSKKKHFRCRYCGIFWEKTTNLPFYSPCTYMSNQY</sequence>
<feature type="region of interest" description="Disordered" evidence="2">
    <location>
        <begin position="283"/>
        <end position="399"/>
    </location>
</feature>
<dbReference type="InterPro" id="IPR035914">
    <property type="entry name" value="Sperma_CUB_dom_sf"/>
</dbReference>